<dbReference type="VEuPathDB" id="AmoebaDB:DDB_G0267964"/>
<dbReference type="HOGENOM" id="CLU_1996860_0_0_1"/>
<sequence>MTDLNNGFKDEIQCKQHTIKTVSSIIESEMLYNWKEMKLGPNCTNKCREMIIKKLKDTIRELEFDIKIFENIIPLDKENGIGFPNVEKLDVLGYYISQGFEETLKGQPINSIRNYFNEDPKTWKR</sequence>
<keyword evidence="2" id="KW-1185">Reference proteome</keyword>
<dbReference type="InParanoid" id="Q55FT3"/>
<name>Q55FT3_DICDI</name>
<protein>
    <submittedName>
        <fullName evidence="1">Uncharacterized protein</fullName>
    </submittedName>
</protein>
<accession>Q55FT3</accession>
<gene>
    <name evidence="1" type="ORF">DDB_G0267964</name>
</gene>
<dbReference type="dictyBase" id="DDB_G0267964"/>
<dbReference type="KEGG" id="ddi:DDB_G0267964"/>
<dbReference type="PaxDb" id="44689-DDB0231521"/>
<dbReference type="RefSeq" id="XP_647450.1">
    <property type="nucleotide sequence ID" value="XM_642358.1"/>
</dbReference>
<dbReference type="EMBL" id="AAFI02000003">
    <property type="protein sequence ID" value="EAL73435.1"/>
    <property type="molecule type" value="Genomic_DNA"/>
</dbReference>
<proteinExistence type="predicted"/>
<evidence type="ECO:0000313" key="2">
    <source>
        <dbReference type="Proteomes" id="UP000002195"/>
    </source>
</evidence>
<organism evidence="1 2">
    <name type="scientific">Dictyostelium discoideum</name>
    <name type="common">Social amoeba</name>
    <dbReference type="NCBI Taxonomy" id="44689"/>
    <lineage>
        <taxon>Eukaryota</taxon>
        <taxon>Amoebozoa</taxon>
        <taxon>Evosea</taxon>
        <taxon>Eumycetozoa</taxon>
        <taxon>Dictyostelia</taxon>
        <taxon>Dictyosteliales</taxon>
        <taxon>Dictyosteliaceae</taxon>
        <taxon>Dictyostelium</taxon>
    </lineage>
</organism>
<dbReference type="Proteomes" id="UP000002195">
    <property type="component" value="Unassembled WGS sequence"/>
</dbReference>
<comment type="caution">
    <text evidence="1">The sequence shown here is derived from an EMBL/GenBank/DDBJ whole genome shotgun (WGS) entry which is preliminary data.</text>
</comment>
<dbReference type="AlphaFoldDB" id="Q55FT3"/>
<reference evidence="1 2" key="1">
    <citation type="journal article" date="2005" name="Nature">
        <title>The genome of the social amoeba Dictyostelium discoideum.</title>
        <authorList>
            <consortium name="The Dictyostelium discoideum Sequencing Consortium"/>
            <person name="Eichinger L."/>
            <person name="Pachebat J.A."/>
            <person name="Glockner G."/>
            <person name="Rajandream M.A."/>
            <person name="Sucgang R."/>
            <person name="Berriman M."/>
            <person name="Song J."/>
            <person name="Olsen R."/>
            <person name="Szafranski K."/>
            <person name="Xu Q."/>
            <person name="Tunggal B."/>
            <person name="Kummerfeld S."/>
            <person name="Madera M."/>
            <person name="Konfortov B.A."/>
            <person name="Rivero F."/>
            <person name="Bankier A.T."/>
            <person name="Lehmann R."/>
            <person name="Hamlin N."/>
            <person name="Davies R."/>
            <person name="Gaudet P."/>
            <person name="Fey P."/>
            <person name="Pilcher K."/>
            <person name="Chen G."/>
            <person name="Saunders D."/>
            <person name="Sodergren E."/>
            <person name="Davis P."/>
            <person name="Kerhornou A."/>
            <person name="Nie X."/>
            <person name="Hall N."/>
            <person name="Anjard C."/>
            <person name="Hemphill L."/>
            <person name="Bason N."/>
            <person name="Farbrother P."/>
            <person name="Desany B."/>
            <person name="Just E."/>
            <person name="Morio T."/>
            <person name="Rost R."/>
            <person name="Churcher C."/>
            <person name="Cooper J."/>
            <person name="Haydock S."/>
            <person name="van Driessche N."/>
            <person name="Cronin A."/>
            <person name="Goodhead I."/>
            <person name="Muzny D."/>
            <person name="Mourier T."/>
            <person name="Pain A."/>
            <person name="Lu M."/>
            <person name="Harper D."/>
            <person name="Lindsay R."/>
            <person name="Hauser H."/>
            <person name="James K."/>
            <person name="Quiles M."/>
            <person name="Madan Babu M."/>
            <person name="Saito T."/>
            <person name="Buchrieser C."/>
            <person name="Wardroper A."/>
            <person name="Felder M."/>
            <person name="Thangavelu M."/>
            <person name="Johnson D."/>
            <person name="Knights A."/>
            <person name="Loulseged H."/>
            <person name="Mungall K."/>
            <person name="Oliver K."/>
            <person name="Price C."/>
            <person name="Quail M.A."/>
            <person name="Urushihara H."/>
            <person name="Hernandez J."/>
            <person name="Rabbinowitsch E."/>
            <person name="Steffen D."/>
            <person name="Sanders M."/>
            <person name="Ma J."/>
            <person name="Kohara Y."/>
            <person name="Sharp S."/>
            <person name="Simmonds M."/>
            <person name="Spiegler S."/>
            <person name="Tivey A."/>
            <person name="Sugano S."/>
            <person name="White B."/>
            <person name="Walker D."/>
            <person name="Woodward J."/>
            <person name="Winckler T."/>
            <person name="Tanaka Y."/>
            <person name="Shaulsky G."/>
            <person name="Schleicher M."/>
            <person name="Weinstock G."/>
            <person name="Rosenthal A."/>
            <person name="Cox E.C."/>
            <person name="Chisholm R.L."/>
            <person name="Gibbs R."/>
            <person name="Loomis W.F."/>
            <person name="Platzer M."/>
            <person name="Kay R.R."/>
            <person name="Williams J."/>
            <person name="Dear P.H."/>
            <person name="Noegel A.A."/>
            <person name="Barrell B."/>
            <person name="Kuspa A."/>
        </authorList>
    </citation>
    <scope>NUCLEOTIDE SEQUENCE [LARGE SCALE GENOMIC DNA]</scope>
    <source>
        <strain evidence="1 2">AX4</strain>
    </source>
</reference>
<dbReference type="GeneID" id="8616257"/>
<evidence type="ECO:0000313" key="1">
    <source>
        <dbReference type="EMBL" id="EAL73435.1"/>
    </source>
</evidence>